<reference evidence="6" key="1">
    <citation type="submission" date="2024-02" db="EMBL/GenBank/DDBJ databases">
        <authorList>
            <consortium name="ELIXIR-Norway"/>
            <consortium name="Elixir Norway"/>
        </authorList>
    </citation>
    <scope>NUCLEOTIDE SEQUENCE</scope>
</reference>
<gene>
    <name evidence="6" type="ORF">CSSPTR1EN2_LOCUS21422</name>
</gene>
<dbReference type="SUPFAM" id="SSF50998">
    <property type="entry name" value="Quinoprotein alcohol dehydrogenase-like"/>
    <property type="match status" value="2"/>
</dbReference>
<name>A0ABP0V284_9BRYO</name>
<feature type="repeat" description="WD" evidence="3">
    <location>
        <begin position="470"/>
        <end position="511"/>
    </location>
</feature>
<protein>
    <submittedName>
        <fullName evidence="6">Uncharacterized protein</fullName>
    </submittedName>
</protein>
<dbReference type="PANTHER" id="PTHR22840:SF12">
    <property type="entry name" value="WD REPEAT-CONTAINING PROTEIN 36"/>
    <property type="match status" value="1"/>
</dbReference>
<keyword evidence="7" id="KW-1185">Reference proteome</keyword>
<evidence type="ECO:0000259" key="5">
    <source>
        <dbReference type="Pfam" id="PF25171"/>
    </source>
</evidence>
<dbReference type="InterPro" id="IPR001680">
    <property type="entry name" value="WD40_rpt"/>
</dbReference>
<dbReference type="InterPro" id="IPR007319">
    <property type="entry name" value="WDR36/Utp21_C"/>
</dbReference>
<keyword evidence="2" id="KW-0677">Repeat</keyword>
<feature type="domain" description="WDR36/Utp21 N-terminal" evidence="5">
    <location>
        <begin position="30"/>
        <end position="300"/>
    </location>
</feature>
<dbReference type="InterPro" id="IPR059157">
    <property type="entry name" value="WDR36-Utp21_N"/>
</dbReference>
<evidence type="ECO:0000313" key="6">
    <source>
        <dbReference type="EMBL" id="CAK9233310.1"/>
    </source>
</evidence>
<dbReference type="SMART" id="SM00320">
    <property type="entry name" value="WD40"/>
    <property type="match status" value="10"/>
</dbReference>
<dbReference type="Proteomes" id="UP001497512">
    <property type="component" value="Chromosome 8"/>
</dbReference>
<dbReference type="PROSITE" id="PS00678">
    <property type="entry name" value="WD_REPEATS_1"/>
    <property type="match status" value="1"/>
</dbReference>
<dbReference type="InterPro" id="IPR019775">
    <property type="entry name" value="WD40_repeat_CS"/>
</dbReference>
<evidence type="ECO:0000256" key="3">
    <source>
        <dbReference type="PROSITE-ProRule" id="PRU00221"/>
    </source>
</evidence>
<proteinExistence type="predicted"/>
<dbReference type="InterPro" id="IPR011047">
    <property type="entry name" value="Quinoprotein_ADH-like_sf"/>
</dbReference>
<dbReference type="CDD" id="cd00200">
    <property type="entry name" value="WD40"/>
    <property type="match status" value="1"/>
</dbReference>
<feature type="domain" description="WDR36/Utp21 C-terminal" evidence="4">
    <location>
        <begin position="694"/>
        <end position="912"/>
    </location>
</feature>
<sequence>MGIFEPYRALGYVTDGTPFSLQRRGMENFVTVSVGKAWQIYNCANLALVIVGPQLEKKIRALASLRDYTYVATGHHIVVFKRAHQVATLSGHSEKVMLLLQFGQHILSIGAEGRLLVWPACGSESGAQVEPVGELLFRNTFTPTCLMHPDTYLNKILIGSEEGSLQLWNISTCKMIYEFKGWGSAVRCCVSSPALDTVGIGCSDGKIHVHNLRYDETVVSFSHTTGGPITSLSFRTDGQAFLAAGGISGVISIWNLEKRKLQAVIKGAHESAVSSLQFLANEPVLLSAGTDNSLKMWIFDTSDSEARLLRFRSGHSAPPTCIRYYGNGGHILSGGLDQSFRVFSTIQDQQSRELSQGSKSARKMKLKDGEFKLPPVVAFDAVEIRERDWCNVVTCHMDESVAYTWSLQNFVIGEHVLKPSPDNPAPVKSCAISACGTFAVLGTEAGWIECFNLQSGIRRGTFEDPAVGELRGHNGPVLGLTSDATNSLLTSSGYDGFIKVWSFKGRELKSIVSVGSPVLKMVTHQGNGLVAVASDDRLLRLYDIVAARLVRIFEGHTDRVTDLCFSEDGKLLLSAAMDATVRVWDVVAAKQIDAMHVGTAVTALSLSPGMDMLATSHVNCNGIYTWANRLLYSGFADLVVQGSGKAVRDMSMPTVSASKDGIIDEVEKMPELPAEDIMTSANDSHDETISVESKQITPNLITLSMLPKPQWQGLINLDTIKIRNKPISAPKKPERAPFFLPSLPSLSGKPEFVVANGKEAGNIGNGTDNNVMSHIRRSGRDDFQTFFMHLLYECNENGDYSSLVVHIKSMSPSEVDAEFRVMEIVDDDIDSQSQELQDIGMVLDFLLAELKSNNNFEFIQALMQLFLEIHAETILSQPFLQEKAAKLWLHQTTTWQRLDTMFQRARSMISFISKTQL</sequence>
<dbReference type="PANTHER" id="PTHR22840">
    <property type="entry name" value="WD REPEAT-CONTAINING PROTEIN 36"/>
    <property type="match status" value="1"/>
</dbReference>
<evidence type="ECO:0000256" key="1">
    <source>
        <dbReference type="ARBA" id="ARBA00022574"/>
    </source>
</evidence>
<dbReference type="EMBL" id="OZ019900">
    <property type="protein sequence ID" value="CAK9233310.1"/>
    <property type="molecule type" value="Genomic_DNA"/>
</dbReference>
<feature type="repeat" description="WD" evidence="3">
    <location>
        <begin position="553"/>
        <end position="594"/>
    </location>
</feature>
<organism evidence="6 7">
    <name type="scientific">Sphagnum troendelagicum</name>
    <dbReference type="NCBI Taxonomy" id="128251"/>
    <lineage>
        <taxon>Eukaryota</taxon>
        <taxon>Viridiplantae</taxon>
        <taxon>Streptophyta</taxon>
        <taxon>Embryophyta</taxon>
        <taxon>Bryophyta</taxon>
        <taxon>Sphagnophytina</taxon>
        <taxon>Sphagnopsida</taxon>
        <taxon>Sphagnales</taxon>
        <taxon>Sphagnaceae</taxon>
        <taxon>Sphagnum</taxon>
    </lineage>
</organism>
<feature type="repeat" description="WD" evidence="3">
    <location>
        <begin position="266"/>
        <end position="307"/>
    </location>
</feature>
<dbReference type="PROSITE" id="PS50294">
    <property type="entry name" value="WD_REPEATS_REGION"/>
    <property type="match status" value="3"/>
</dbReference>
<accession>A0ABP0V284</accession>
<dbReference type="Pfam" id="PF25171">
    <property type="entry name" value="Beta-prop_WDR36-Utp21_1st"/>
    <property type="match status" value="1"/>
</dbReference>
<dbReference type="Pfam" id="PF25168">
    <property type="entry name" value="Beta-prop_WDR36-Utp21_2nd"/>
    <property type="match status" value="1"/>
</dbReference>
<dbReference type="Pfam" id="PF04192">
    <property type="entry name" value="Utp21"/>
    <property type="match status" value="1"/>
</dbReference>
<evidence type="ECO:0000256" key="2">
    <source>
        <dbReference type="ARBA" id="ARBA00022737"/>
    </source>
</evidence>
<evidence type="ECO:0000259" key="4">
    <source>
        <dbReference type="Pfam" id="PF04192"/>
    </source>
</evidence>
<dbReference type="PROSITE" id="PS50082">
    <property type="entry name" value="WD_REPEATS_2"/>
    <property type="match status" value="3"/>
</dbReference>
<dbReference type="Gene3D" id="2.130.10.10">
    <property type="entry name" value="YVTN repeat-like/Quinoprotein amine dehydrogenase"/>
    <property type="match status" value="2"/>
</dbReference>
<dbReference type="InterPro" id="IPR015943">
    <property type="entry name" value="WD40/YVTN_repeat-like_dom_sf"/>
</dbReference>
<evidence type="ECO:0000313" key="7">
    <source>
        <dbReference type="Proteomes" id="UP001497512"/>
    </source>
</evidence>
<keyword evidence="1 3" id="KW-0853">WD repeat</keyword>